<evidence type="ECO:0000313" key="2">
    <source>
        <dbReference type="Proteomes" id="UP000023152"/>
    </source>
</evidence>
<keyword evidence="2" id="KW-1185">Reference proteome</keyword>
<dbReference type="PANTHER" id="PTHR22605:SF1">
    <property type="entry name" value="RZ-TYPE DOMAIN-CONTAINING PROTEIN"/>
    <property type="match status" value="1"/>
</dbReference>
<sequence length="309" mass="36048">QDSKPFGIIERWKQAIQFSKDPTIWVVLLLDEIGLAERSIHSPLNVLYHLLEHPEITFIGLSNWPLDAAKMNRVIMCKIPSVVRIDLGNIVKNMCQNKQKDLNPIERMTLKNDIEVLVHVFNRLSGTKTVRSLTFGETNVLGNRDFYALIRHYLEKRQSLHESFEGMMRNLGGYKGKEYQSSLTNILQKMSGLRIEQVLEKMNTWGALQCIKANLNDIRCRHCLLICEKQHSWQLLLDHDILPYSDVVFLFESQFPADLIATTNYDYLHKVINCMETGRTVVLFNLKAIHECLYDMLNQRYQIDRQGYY</sequence>
<evidence type="ECO:0008006" key="3">
    <source>
        <dbReference type="Google" id="ProtNLM"/>
    </source>
</evidence>
<dbReference type="GO" id="GO:0016887">
    <property type="term" value="F:ATP hydrolysis activity"/>
    <property type="evidence" value="ECO:0007669"/>
    <property type="project" value="InterPro"/>
</dbReference>
<feature type="non-terminal residue" evidence="1">
    <location>
        <position position="1"/>
    </location>
</feature>
<evidence type="ECO:0000313" key="1">
    <source>
        <dbReference type="EMBL" id="ETN99174.1"/>
    </source>
</evidence>
<dbReference type="AlphaFoldDB" id="X6LEJ2"/>
<proteinExistence type="predicted"/>
<dbReference type="PANTHER" id="PTHR22605">
    <property type="entry name" value="RZ-TYPE DOMAIN-CONTAINING PROTEIN"/>
    <property type="match status" value="1"/>
</dbReference>
<accession>X6LEJ2</accession>
<dbReference type="SUPFAM" id="SSF52540">
    <property type="entry name" value="P-loop containing nucleoside triphosphate hydrolases"/>
    <property type="match status" value="1"/>
</dbReference>
<gene>
    <name evidence="1" type="ORF">RFI_38306</name>
</gene>
<dbReference type="EMBL" id="ASPP01044677">
    <property type="protein sequence ID" value="ETN99174.1"/>
    <property type="molecule type" value="Genomic_DNA"/>
</dbReference>
<comment type="caution">
    <text evidence="1">The sequence shown here is derived from an EMBL/GenBank/DDBJ whole genome shotgun (WGS) entry which is preliminary data.</text>
</comment>
<dbReference type="InterPro" id="IPR027417">
    <property type="entry name" value="P-loop_NTPase"/>
</dbReference>
<protein>
    <recommendedName>
        <fullName evidence="3">ATPase AAA-type core domain-containing protein</fullName>
    </recommendedName>
</protein>
<dbReference type="GO" id="GO:0004842">
    <property type="term" value="F:ubiquitin-protein transferase activity"/>
    <property type="evidence" value="ECO:0007669"/>
    <property type="project" value="InterPro"/>
</dbReference>
<dbReference type="InterPro" id="IPR031248">
    <property type="entry name" value="RNF213"/>
</dbReference>
<name>X6LEJ2_RETFI</name>
<reference evidence="1 2" key="1">
    <citation type="journal article" date="2013" name="Curr. Biol.">
        <title>The Genome of the Foraminiferan Reticulomyxa filosa.</title>
        <authorList>
            <person name="Glockner G."/>
            <person name="Hulsmann N."/>
            <person name="Schleicher M."/>
            <person name="Noegel A.A."/>
            <person name="Eichinger L."/>
            <person name="Gallinger C."/>
            <person name="Pawlowski J."/>
            <person name="Sierra R."/>
            <person name="Euteneuer U."/>
            <person name="Pillet L."/>
            <person name="Moustafa A."/>
            <person name="Platzer M."/>
            <person name="Groth M."/>
            <person name="Szafranski K."/>
            <person name="Schliwa M."/>
        </authorList>
    </citation>
    <scope>NUCLEOTIDE SEQUENCE [LARGE SCALE GENOMIC DNA]</scope>
</reference>
<organism evidence="1 2">
    <name type="scientific">Reticulomyxa filosa</name>
    <dbReference type="NCBI Taxonomy" id="46433"/>
    <lineage>
        <taxon>Eukaryota</taxon>
        <taxon>Sar</taxon>
        <taxon>Rhizaria</taxon>
        <taxon>Retaria</taxon>
        <taxon>Foraminifera</taxon>
        <taxon>Monothalamids</taxon>
        <taxon>Reticulomyxidae</taxon>
        <taxon>Reticulomyxa</taxon>
    </lineage>
</organism>
<dbReference type="Proteomes" id="UP000023152">
    <property type="component" value="Unassembled WGS sequence"/>
</dbReference>